<dbReference type="EMBL" id="JAOTOJ010000019">
    <property type="protein sequence ID" value="KAK9391146.1"/>
    <property type="molecule type" value="Genomic_DNA"/>
</dbReference>
<organism evidence="2 3">
    <name type="scientific">Crotalus adamanteus</name>
    <name type="common">Eastern diamondback rattlesnake</name>
    <dbReference type="NCBI Taxonomy" id="8729"/>
    <lineage>
        <taxon>Eukaryota</taxon>
        <taxon>Metazoa</taxon>
        <taxon>Chordata</taxon>
        <taxon>Craniata</taxon>
        <taxon>Vertebrata</taxon>
        <taxon>Euteleostomi</taxon>
        <taxon>Lepidosauria</taxon>
        <taxon>Squamata</taxon>
        <taxon>Bifurcata</taxon>
        <taxon>Unidentata</taxon>
        <taxon>Episquamata</taxon>
        <taxon>Toxicofera</taxon>
        <taxon>Serpentes</taxon>
        <taxon>Colubroidea</taxon>
        <taxon>Viperidae</taxon>
        <taxon>Crotalinae</taxon>
        <taxon>Crotalus</taxon>
    </lineage>
</organism>
<comment type="caution">
    <text evidence="2">The sequence shown here is derived from an EMBL/GenBank/DDBJ whole genome shotgun (WGS) entry which is preliminary data.</text>
</comment>
<sequence>MGHSGLIVVFILGMAVLGYVGGQELAMEAPTGGQTWALCPPDDSPASSQEGELPVQPRFSSCMVRCTSHAYEAFMAMLVTGEFKSMTTSLKLNEGRQGPDHEFCWMLHLRCQSGVRLTKAFVLLNLEQPLGQSQPFPLRLLLTAPTWPNPLLQPRSKRRDTRLLNAEACGIRFDVTQPFRDAEGGREAEMCVKVVCPEGDACEAMQLSLRCPLFLATLWRTLPRPDG</sequence>
<keyword evidence="1" id="KW-0732">Signal</keyword>
<accession>A0AAW1ANN5</accession>
<evidence type="ECO:0000256" key="1">
    <source>
        <dbReference type="SAM" id="SignalP"/>
    </source>
</evidence>
<dbReference type="AlphaFoldDB" id="A0AAW1ANN5"/>
<gene>
    <name evidence="2" type="ORF">NXF25_018476</name>
</gene>
<proteinExistence type="predicted"/>
<feature type="signal peptide" evidence="1">
    <location>
        <begin position="1"/>
        <end position="22"/>
    </location>
</feature>
<protein>
    <submittedName>
        <fullName evidence="2">WDR74: WD repeat-containing protein 74</fullName>
    </submittedName>
</protein>
<evidence type="ECO:0000313" key="2">
    <source>
        <dbReference type="EMBL" id="KAK9391146.1"/>
    </source>
</evidence>
<feature type="chain" id="PRO_5043710319" evidence="1">
    <location>
        <begin position="23"/>
        <end position="227"/>
    </location>
</feature>
<reference evidence="2 3" key="1">
    <citation type="journal article" date="2024" name="Proc. Natl. Acad. Sci. U.S.A.">
        <title>The genetic regulatory architecture and epigenomic basis for age-related changes in rattlesnake venom.</title>
        <authorList>
            <person name="Hogan M.P."/>
            <person name="Holding M.L."/>
            <person name="Nystrom G.S."/>
            <person name="Colston T.J."/>
            <person name="Bartlett D.A."/>
            <person name="Mason A.J."/>
            <person name="Ellsworth S.A."/>
            <person name="Rautsaw R.M."/>
            <person name="Lawrence K.C."/>
            <person name="Strickland J.L."/>
            <person name="He B."/>
            <person name="Fraser P."/>
            <person name="Margres M.J."/>
            <person name="Gilbert D.M."/>
            <person name="Gibbs H.L."/>
            <person name="Parkinson C.L."/>
            <person name="Rokyta D.R."/>
        </authorList>
    </citation>
    <scope>NUCLEOTIDE SEQUENCE [LARGE SCALE GENOMIC DNA]</scope>
    <source>
        <strain evidence="2">DRR0105</strain>
    </source>
</reference>
<keyword evidence="3" id="KW-1185">Reference proteome</keyword>
<evidence type="ECO:0000313" key="3">
    <source>
        <dbReference type="Proteomes" id="UP001474421"/>
    </source>
</evidence>
<dbReference type="Proteomes" id="UP001474421">
    <property type="component" value="Unassembled WGS sequence"/>
</dbReference>
<name>A0AAW1ANN5_CROAD</name>